<sequence>MAHPRIPPEVKGVTQSSRANWTTINFPSLVSQDWTTINFSSPVSREPHGLFTNPSHLSPLVSDLLISRAGRPGGETLLSVLLDTSKSTEQGDNSSLAMSGHRANFSRLDIAGHG</sequence>
<protein>
    <submittedName>
        <fullName evidence="1">Uncharacterized protein</fullName>
    </submittedName>
</protein>
<dbReference type="AlphaFoldDB" id="A0AAV4GD52"/>
<evidence type="ECO:0000313" key="1">
    <source>
        <dbReference type="EMBL" id="GFR83607.1"/>
    </source>
</evidence>
<organism evidence="1 2">
    <name type="scientific">Elysia marginata</name>
    <dbReference type="NCBI Taxonomy" id="1093978"/>
    <lineage>
        <taxon>Eukaryota</taxon>
        <taxon>Metazoa</taxon>
        <taxon>Spiralia</taxon>
        <taxon>Lophotrochozoa</taxon>
        <taxon>Mollusca</taxon>
        <taxon>Gastropoda</taxon>
        <taxon>Heterobranchia</taxon>
        <taxon>Euthyneura</taxon>
        <taxon>Panpulmonata</taxon>
        <taxon>Sacoglossa</taxon>
        <taxon>Placobranchoidea</taxon>
        <taxon>Plakobranchidae</taxon>
        <taxon>Elysia</taxon>
    </lineage>
</organism>
<keyword evidence="2" id="KW-1185">Reference proteome</keyword>
<dbReference type="EMBL" id="BMAT01004923">
    <property type="protein sequence ID" value="GFR83607.1"/>
    <property type="molecule type" value="Genomic_DNA"/>
</dbReference>
<accession>A0AAV4GD52</accession>
<gene>
    <name evidence="1" type="ORF">ElyMa_002396100</name>
</gene>
<reference evidence="1 2" key="1">
    <citation type="journal article" date="2021" name="Elife">
        <title>Chloroplast acquisition without the gene transfer in kleptoplastic sea slugs, Plakobranchus ocellatus.</title>
        <authorList>
            <person name="Maeda T."/>
            <person name="Takahashi S."/>
            <person name="Yoshida T."/>
            <person name="Shimamura S."/>
            <person name="Takaki Y."/>
            <person name="Nagai Y."/>
            <person name="Toyoda A."/>
            <person name="Suzuki Y."/>
            <person name="Arimoto A."/>
            <person name="Ishii H."/>
            <person name="Satoh N."/>
            <person name="Nishiyama T."/>
            <person name="Hasebe M."/>
            <person name="Maruyama T."/>
            <person name="Minagawa J."/>
            <person name="Obokata J."/>
            <person name="Shigenobu S."/>
        </authorList>
    </citation>
    <scope>NUCLEOTIDE SEQUENCE [LARGE SCALE GENOMIC DNA]</scope>
</reference>
<evidence type="ECO:0000313" key="2">
    <source>
        <dbReference type="Proteomes" id="UP000762676"/>
    </source>
</evidence>
<comment type="caution">
    <text evidence="1">The sequence shown here is derived from an EMBL/GenBank/DDBJ whole genome shotgun (WGS) entry which is preliminary data.</text>
</comment>
<name>A0AAV4GD52_9GAST</name>
<dbReference type="Proteomes" id="UP000762676">
    <property type="component" value="Unassembled WGS sequence"/>
</dbReference>
<proteinExistence type="predicted"/>